<keyword evidence="3" id="KW-1185">Reference proteome</keyword>
<dbReference type="Proteomes" id="UP000199032">
    <property type="component" value="Unassembled WGS sequence"/>
</dbReference>
<accession>A0A0S4LVA1</accession>
<dbReference type="GO" id="GO:0016758">
    <property type="term" value="F:hexosyltransferase activity"/>
    <property type="evidence" value="ECO:0007669"/>
    <property type="project" value="InterPro"/>
</dbReference>
<dbReference type="InterPro" id="IPR007235">
    <property type="entry name" value="Glyco_trans_28_C"/>
</dbReference>
<dbReference type="Gene3D" id="3.40.50.2000">
    <property type="entry name" value="Glycogen Phosphorylase B"/>
    <property type="match status" value="1"/>
</dbReference>
<dbReference type="Pfam" id="PF10096">
    <property type="entry name" value="DUF2334"/>
    <property type="match status" value="1"/>
</dbReference>
<dbReference type="STRING" id="1742972.COMA1_90047"/>
<name>A0A0S4LVA1_9BACT</name>
<dbReference type="PANTHER" id="PTHR21015:SF28">
    <property type="entry name" value="SLL1722 PROTEIN"/>
    <property type="match status" value="1"/>
</dbReference>
<dbReference type="EMBL" id="CZQA01000015">
    <property type="protein sequence ID" value="CUS39766.1"/>
    <property type="molecule type" value="Genomic_DNA"/>
</dbReference>
<evidence type="ECO:0000313" key="2">
    <source>
        <dbReference type="EMBL" id="CUS39766.1"/>
    </source>
</evidence>
<reference evidence="2 3" key="1">
    <citation type="submission" date="2015-10" db="EMBL/GenBank/DDBJ databases">
        <authorList>
            <person name="Gilbert D.G."/>
        </authorList>
    </citation>
    <scope>NUCLEOTIDE SEQUENCE [LARGE SCALE GENOMIC DNA]</scope>
    <source>
        <strain evidence="2">COMA1</strain>
    </source>
</reference>
<dbReference type="GO" id="GO:0005975">
    <property type="term" value="P:carbohydrate metabolic process"/>
    <property type="evidence" value="ECO:0007669"/>
    <property type="project" value="InterPro"/>
</dbReference>
<dbReference type="Gene3D" id="3.20.20.370">
    <property type="entry name" value="Glycoside hydrolase/deacetylase"/>
    <property type="match status" value="1"/>
</dbReference>
<protein>
    <submittedName>
        <fullName evidence="2">Glycosyltransferase 28 domain protein (Modular protein)</fullName>
    </submittedName>
</protein>
<gene>
    <name evidence="2" type="ORF">COMA1_90047</name>
</gene>
<dbReference type="InterPro" id="IPR018763">
    <property type="entry name" value="DUF2334"/>
</dbReference>
<sequence>MKDEPTYKTDDTEKPRILIYCQHVLGMGHLIRSMAIARALKHCTVVFVNGGESLSGVEVPPWVTVVNLPPISSDSEFQGLNIHSDNSTLEQVQLARKKVLFGLFDHFHPDVVVIELFPFGRKRFAFELLPLLAHIRLAAPSTQVVCSLRDILVTKPDQTRHEDWVVSLMNRYFNVLLIHSDPTFQTLDETFSRCQDLHCEIQYTGFVTQDSDVVTSCQTPGGDSIPPGVPLVLASVGGGRVGYELLDGSIRASALLIQKLTHRMLVFTGPYMPEQQYVELHDLAAQHSHIHVCRFTSSFEFLMRQAALSISMAGYNTCMNLLNTGTRALVWPFTGHKNDEQTIRAQKLEQRGLLTLLRPADLAPEHLAEKILASLRGSHARTPHSINTNGGRETALSIERLAQQPDNRTTRSAWGSVSMPQPGQWHTALRRFLDEKETEGRELHLFLRDDDVDEDEESLKHLLDLALARGVPMNLEIVPGRLTPACTATLKNVLRADRALLSLDQHGWKHSNHEMEGRKCEFGPSRSFTQQLNDIAQGKAILESTFEDLFFPAFTPPWNRCTTDTYQVLDELGFQVLSKDRGKDGITGYRFSEISTTLDLYTWKHGAHMKAPHEIVQVLMSQMDMLPIVGLLLHHKVMEREAFLFLDQLLAELTRSAAVRLHTFRTLLPLTRESQMVPQ</sequence>
<proteinExistence type="predicted"/>
<dbReference type="Pfam" id="PF04101">
    <property type="entry name" value="Glyco_tran_28_C"/>
    <property type="match status" value="1"/>
</dbReference>
<dbReference type="PANTHER" id="PTHR21015">
    <property type="entry name" value="UDP-N-ACETYLGLUCOSAMINE--N-ACETYLMURAMYL-(PENTAPEPTIDE) PYROPHOSPHORYL-UNDECAPRENOL N-ACETYLGLUCOSAMINE TRANSFERASE 1"/>
    <property type="match status" value="1"/>
</dbReference>
<organism evidence="2 3">
    <name type="scientific">Candidatus Nitrospira nitrosa</name>
    <dbReference type="NCBI Taxonomy" id="1742972"/>
    <lineage>
        <taxon>Bacteria</taxon>
        <taxon>Pseudomonadati</taxon>
        <taxon>Nitrospirota</taxon>
        <taxon>Nitrospiria</taxon>
        <taxon>Nitrospirales</taxon>
        <taxon>Nitrospiraceae</taxon>
        <taxon>Nitrospira</taxon>
    </lineage>
</organism>
<dbReference type="SUPFAM" id="SSF88713">
    <property type="entry name" value="Glycoside hydrolase/deacetylase"/>
    <property type="match status" value="1"/>
</dbReference>
<evidence type="ECO:0000259" key="1">
    <source>
        <dbReference type="Pfam" id="PF04101"/>
    </source>
</evidence>
<keyword evidence="2" id="KW-0808">Transferase</keyword>
<dbReference type="RefSeq" id="WP_176698224.1">
    <property type="nucleotide sequence ID" value="NZ_CZQA01000015.1"/>
</dbReference>
<feature type="domain" description="Glycosyl transferase family 28 C-terminal" evidence="1">
    <location>
        <begin position="262"/>
        <end position="387"/>
    </location>
</feature>
<dbReference type="SUPFAM" id="SSF53756">
    <property type="entry name" value="UDP-Glycosyltransferase/glycogen phosphorylase"/>
    <property type="match status" value="1"/>
</dbReference>
<dbReference type="InterPro" id="IPR011330">
    <property type="entry name" value="Glyco_hydro/deAcase_b/a-brl"/>
</dbReference>
<dbReference type="AlphaFoldDB" id="A0A0S4LVA1"/>
<evidence type="ECO:0000313" key="3">
    <source>
        <dbReference type="Proteomes" id="UP000199032"/>
    </source>
</evidence>